<dbReference type="GO" id="GO:0046872">
    <property type="term" value="F:metal ion binding"/>
    <property type="evidence" value="ECO:0007669"/>
    <property type="project" value="InterPro"/>
</dbReference>
<dbReference type="Proteomes" id="UP000266673">
    <property type="component" value="Unassembled WGS sequence"/>
</dbReference>
<feature type="domain" description="B12-binding" evidence="1">
    <location>
        <begin position="28"/>
        <end position="163"/>
    </location>
</feature>
<dbReference type="InterPro" id="IPR006158">
    <property type="entry name" value="Cobalamin-bd"/>
</dbReference>
<dbReference type="AlphaFoldDB" id="A0A397W5J9"/>
<accession>A0A397W5J9</accession>
<gene>
    <name evidence="2" type="ORF">C2G38_2163000</name>
</gene>
<dbReference type="EMBL" id="QKWP01000131">
    <property type="protein sequence ID" value="RIB26586.1"/>
    <property type="molecule type" value="Genomic_DNA"/>
</dbReference>
<keyword evidence="3" id="KW-1185">Reference proteome</keyword>
<dbReference type="OrthoDB" id="431409at2759"/>
<protein>
    <recommendedName>
        <fullName evidence="1">B12-binding domain-containing protein</fullName>
    </recommendedName>
</protein>
<dbReference type="GO" id="GO:0031419">
    <property type="term" value="F:cobalamin binding"/>
    <property type="evidence" value="ECO:0007669"/>
    <property type="project" value="InterPro"/>
</dbReference>
<comment type="caution">
    <text evidence="2">The sequence shown here is derived from an EMBL/GenBank/DDBJ whole genome shotgun (WGS) entry which is preliminary data.</text>
</comment>
<evidence type="ECO:0000313" key="2">
    <source>
        <dbReference type="EMBL" id="RIB26586.1"/>
    </source>
</evidence>
<dbReference type="Gene3D" id="3.40.50.280">
    <property type="entry name" value="Cobalamin-binding domain"/>
    <property type="match status" value="1"/>
</dbReference>
<evidence type="ECO:0000259" key="1">
    <source>
        <dbReference type="PROSITE" id="PS51332"/>
    </source>
</evidence>
<organism evidence="2 3">
    <name type="scientific">Gigaspora rosea</name>
    <dbReference type="NCBI Taxonomy" id="44941"/>
    <lineage>
        <taxon>Eukaryota</taxon>
        <taxon>Fungi</taxon>
        <taxon>Fungi incertae sedis</taxon>
        <taxon>Mucoromycota</taxon>
        <taxon>Glomeromycotina</taxon>
        <taxon>Glomeromycetes</taxon>
        <taxon>Diversisporales</taxon>
        <taxon>Gigasporaceae</taxon>
        <taxon>Gigaspora</taxon>
    </lineage>
</organism>
<name>A0A397W5J9_9GLOM</name>
<evidence type="ECO:0000313" key="3">
    <source>
        <dbReference type="Proteomes" id="UP000266673"/>
    </source>
</evidence>
<proteinExistence type="predicted"/>
<reference evidence="2 3" key="1">
    <citation type="submission" date="2018-06" db="EMBL/GenBank/DDBJ databases">
        <title>Comparative genomics reveals the genomic features of Rhizophagus irregularis, R. cerebriforme, R. diaphanum and Gigaspora rosea, and their symbiotic lifestyle signature.</title>
        <authorList>
            <person name="Morin E."/>
            <person name="San Clemente H."/>
            <person name="Chen E.C.H."/>
            <person name="De La Providencia I."/>
            <person name="Hainaut M."/>
            <person name="Kuo A."/>
            <person name="Kohler A."/>
            <person name="Murat C."/>
            <person name="Tang N."/>
            <person name="Roy S."/>
            <person name="Loubradou J."/>
            <person name="Henrissat B."/>
            <person name="Grigoriev I.V."/>
            <person name="Corradi N."/>
            <person name="Roux C."/>
            <person name="Martin F.M."/>
        </authorList>
    </citation>
    <scope>NUCLEOTIDE SEQUENCE [LARGE SCALE GENOMIC DNA]</scope>
    <source>
        <strain evidence="2 3">DAOM 194757</strain>
    </source>
</reference>
<sequence>MLVLLSWVLARKPKVINPNIVENFALIRRTFNYWTRPKDPPLSLGHASILASLRHHNIDVFPRSWSVNVPNFSPDDVVEFIMIHANSCIDVAFVWNEKAVQHILRKLKKYKFPGKVILGGPQVSYVKKGIEEYYPYADIYIRGFAENALLKLIRPDLGLSAASELDVLPSPFLTKLIPPQRFIRWETQ</sequence>
<dbReference type="PROSITE" id="PS51332">
    <property type="entry name" value="B12_BINDING"/>
    <property type="match status" value="1"/>
</dbReference>